<dbReference type="PANTHER" id="PTHR47829">
    <property type="entry name" value="HYDROLASE, PUTATIVE (AFU_ORTHOLOGUE AFUA_1G12880)-RELATED"/>
    <property type="match status" value="1"/>
</dbReference>
<keyword evidence="2" id="KW-0808">Transferase</keyword>
<name>A0A7I8BUW1_9BURK</name>
<dbReference type="Gene3D" id="3.90.1200.10">
    <property type="match status" value="1"/>
</dbReference>
<dbReference type="SUPFAM" id="SSF56112">
    <property type="entry name" value="Protein kinase-like (PK-like)"/>
    <property type="match status" value="1"/>
</dbReference>
<dbReference type="Pfam" id="PF01636">
    <property type="entry name" value="APH"/>
    <property type="match status" value="1"/>
</dbReference>
<dbReference type="InterPro" id="IPR002575">
    <property type="entry name" value="Aminoglycoside_PTrfase"/>
</dbReference>
<dbReference type="KEGG" id="plad:PPGU16_56830"/>
<dbReference type="GO" id="GO:0016740">
    <property type="term" value="F:transferase activity"/>
    <property type="evidence" value="ECO:0007669"/>
    <property type="project" value="UniProtKB-KW"/>
</dbReference>
<dbReference type="EMBL" id="AP023175">
    <property type="protein sequence ID" value="BCF92616.1"/>
    <property type="molecule type" value="Genomic_DNA"/>
</dbReference>
<sequence length="355" mass="39431">MANPGLNASNDMTFDHHDTTLDLDLARLARYLEQHVAGFRGPLRATKFAGGQSNPTYLLDAQSGRYVLRRQPPGQLLKSAHAVDREFRVLSALADTPVPVARAWHLCEDRDVIGSMFYVMSYEEGRIFWNPALPEVERDERRGYYASIVRTLAALHDVDPQAVGLADYGRAGNYFERQIGVWTKQYRAAETQRIDAMEALIDWLPAHCPADGLRASLVHGDFRIDNLIFASDAPQVRAILDWELSTLGNPLADLAYFCMCLRLPAHGHITGLRGQNRADLGVPDEEEIIAQYCALRGLPAIDNWPFYLAFSFFRLASIAQGVKARALQGNASSEQAHQVGAMVEPLAQLATELIA</sequence>
<dbReference type="CDD" id="cd05154">
    <property type="entry name" value="ACAD10_11_N-like"/>
    <property type="match status" value="1"/>
</dbReference>
<proteinExistence type="predicted"/>
<dbReference type="InterPro" id="IPR052898">
    <property type="entry name" value="ACAD10-like"/>
</dbReference>
<organism evidence="2 3">
    <name type="scientific">Paraburkholderia largidicola</name>
    <dbReference type="NCBI Taxonomy" id="3014751"/>
    <lineage>
        <taxon>Bacteria</taxon>
        <taxon>Pseudomonadati</taxon>
        <taxon>Pseudomonadota</taxon>
        <taxon>Betaproteobacteria</taxon>
        <taxon>Burkholderiales</taxon>
        <taxon>Burkholderiaceae</taxon>
        <taxon>Paraburkholderia</taxon>
    </lineage>
</organism>
<dbReference type="InterPro" id="IPR041726">
    <property type="entry name" value="ACAD10_11_N"/>
</dbReference>
<feature type="domain" description="Aminoglycoside phosphotransferase" evidence="1">
    <location>
        <begin position="46"/>
        <end position="259"/>
    </location>
</feature>
<dbReference type="InterPro" id="IPR011009">
    <property type="entry name" value="Kinase-like_dom_sf"/>
</dbReference>
<dbReference type="AlphaFoldDB" id="A0A7I8BUW1"/>
<gene>
    <name evidence="2" type="ORF">PPGU16_56830</name>
</gene>
<protein>
    <submittedName>
        <fullName evidence="2">Aminoglycoside phosphotransferase</fullName>
    </submittedName>
</protein>
<accession>A0A7I8BUW1</accession>
<keyword evidence="3" id="KW-1185">Reference proteome</keyword>
<dbReference type="Proteomes" id="UP000510888">
    <property type="component" value="Chromosome 2"/>
</dbReference>
<evidence type="ECO:0000313" key="3">
    <source>
        <dbReference type="Proteomes" id="UP000510888"/>
    </source>
</evidence>
<dbReference type="PANTHER" id="PTHR47829:SF3">
    <property type="entry name" value="AMINOGLYCOSIDE PHOSPHOTRANSFERASE DOMAIN-CONTAINING PROTEIN"/>
    <property type="match status" value="1"/>
</dbReference>
<reference evidence="2 3" key="1">
    <citation type="journal article" date="2020" name="Genes (Basel)">
        <title>Genomic Comparison of Insect Gut Symbionts from Divergent Burkholderia Subclades.</title>
        <authorList>
            <person name="Takeshita K."/>
            <person name="Kikuchi Y."/>
        </authorList>
    </citation>
    <scope>NUCLEOTIDE SEQUENCE [LARGE SCALE GENOMIC DNA]</scope>
    <source>
        <strain evidence="2 3">PGU16</strain>
    </source>
</reference>
<dbReference type="Gene3D" id="3.30.200.20">
    <property type="entry name" value="Phosphorylase Kinase, domain 1"/>
    <property type="match status" value="1"/>
</dbReference>
<evidence type="ECO:0000259" key="1">
    <source>
        <dbReference type="Pfam" id="PF01636"/>
    </source>
</evidence>
<evidence type="ECO:0000313" key="2">
    <source>
        <dbReference type="EMBL" id="BCF92616.1"/>
    </source>
</evidence>